<keyword evidence="3" id="KW-1185">Reference proteome</keyword>
<evidence type="ECO:0000313" key="3">
    <source>
        <dbReference type="Proteomes" id="UP001154078"/>
    </source>
</evidence>
<reference evidence="2" key="1">
    <citation type="submission" date="2021-12" db="EMBL/GenBank/DDBJ databases">
        <authorList>
            <person name="King R."/>
        </authorList>
    </citation>
    <scope>NUCLEOTIDE SEQUENCE</scope>
</reference>
<feature type="region of interest" description="Disordered" evidence="1">
    <location>
        <begin position="265"/>
        <end position="285"/>
    </location>
</feature>
<proteinExistence type="predicted"/>
<dbReference type="AlphaFoldDB" id="A0A9P0AY83"/>
<sequence length="285" mass="32745">MRKHFVKDYYVSDPKFPRALCGTCRLVVQQYGKQNFQRKIHLFNYSKLDTHPQNITRNTCSQENKSKRSTTKYTLARGRSHHCSKGKKYLNAISLTGSSQKLQEKLASTILISRIGENPNDSIDLSTTRGPLLSIHLKPDRCVENTAKLSASSFSKIQYSLNLSVNTTLHLREENLLNLNKLQEKYHEVDAFFETTYIEFVKEVNQETKQSVLKSVVYCKNFLLYVREKRRCSANIFITKIGIDGGGGSLKICVNIQDKEYEDSNTSLENKHGKSNKTLRRPRKL</sequence>
<protein>
    <submittedName>
        <fullName evidence="2">Uncharacterized protein</fullName>
    </submittedName>
</protein>
<evidence type="ECO:0000313" key="2">
    <source>
        <dbReference type="EMBL" id="CAH0551128.1"/>
    </source>
</evidence>
<name>A0A9P0AY83_BRAAE</name>
<dbReference type="EMBL" id="OV121133">
    <property type="protein sequence ID" value="CAH0551128.1"/>
    <property type="molecule type" value="Genomic_DNA"/>
</dbReference>
<feature type="compositionally biased region" description="Basic residues" evidence="1">
    <location>
        <begin position="273"/>
        <end position="285"/>
    </location>
</feature>
<organism evidence="2 3">
    <name type="scientific">Brassicogethes aeneus</name>
    <name type="common">Rape pollen beetle</name>
    <name type="synonym">Meligethes aeneus</name>
    <dbReference type="NCBI Taxonomy" id="1431903"/>
    <lineage>
        <taxon>Eukaryota</taxon>
        <taxon>Metazoa</taxon>
        <taxon>Ecdysozoa</taxon>
        <taxon>Arthropoda</taxon>
        <taxon>Hexapoda</taxon>
        <taxon>Insecta</taxon>
        <taxon>Pterygota</taxon>
        <taxon>Neoptera</taxon>
        <taxon>Endopterygota</taxon>
        <taxon>Coleoptera</taxon>
        <taxon>Polyphaga</taxon>
        <taxon>Cucujiformia</taxon>
        <taxon>Nitidulidae</taxon>
        <taxon>Meligethinae</taxon>
        <taxon>Brassicogethes</taxon>
    </lineage>
</organism>
<dbReference type="Proteomes" id="UP001154078">
    <property type="component" value="Chromosome 2"/>
</dbReference>
<accession>A0A9P0AY83</accession>
<gene>
    <name evidence="2" type="ORF">MELIAE_LOCUS3807</name>
</gene>
<evidence type="ECO:0000256" key="1">
    <source>
        <dbReference type="SAM" id="MobiDB-lite"/>
    </source>
</evidence>